<reference evidence="1 2" key="1">
    <citation type="submission" date="2023-03" db="EMBL/GenBank/DDBJ databases">
        <title>WGS of Gossypium arboreum.</title>
        <authorList>
            <person name="Yu D."/>
        </authorList>
    </citation>
    <scope>NUCLEOTIDE SEQUENCE [LARGE SCALE GENOMIC DNA]</scope>
    <source>
        <tissue evidence="1">Leaf</tissue>
    </source>
</reference>
<evidence type="ECO:0000313" key="2">
    <source>
        <dbReference type="Proteomes" id="UP001358586"/>
    </source>
</evidence>
<gene>
    <name evidence="1" type="ORF">PVK06_010574</name>
</gene>
<protein>
    <submittedName>
        <fullName evidence="1">Uncharacterized protein</fullName>
    </submittedName>
</protein>
<evidence type="ECO:0000313" key="1">
    <source>
        <dbReference type="EMBL" id="KAK5834894.1"/>
    </source>
</evidence>
<dbReference type="EMBL" id="JARKNE010000004">
    <property type="protein sequence ID" value="KAK5834894.1"/>
    <property type="molecule type" value="Genomic_DNA"/>
</dbReference>
<accession>A0ABR0Q6E8</accession>
<organism evidence="1 2">
    <name type="scientific">Gossypium arboreum</name>
    <name type="common">Tree cotton</name>
    <name type="synonym">Gossypium nanking</name>
    <dbReference type="NCBI Taxonomy" id="29729"/>
    <lineage>
        <taxon>Eukaryota</taxon>
        <taxon>Viridiplantae</taxon>
        <taxon>Streptophyta</taxon>
        <taxon>Embryophyta</taxon>
        <taxon>Tracheophyta</taxon>
        <taxon>Spermatophyta</taxon>
        <taxon>Magnoliopsida</taxon>
        <taxon>eudicotyledons</taxon>
        <taxon>Gunneridae</taxon>
        <taxon>Pentapetalae</taxon>
        <taxon>rosids</taxon>
        <taxon>malvids</taxon>
        <taxon>Malvales</taxon>
        <taxon>Malvaceae</taxon>
        <taxon>Malvoideae</taxon>
        <taxon>Gossypium</taxon>
    </lineage>
</organism>
<comment type="caution">
    <text evidence="1">The sequence shown here is derived from an EMBL/GenBank/DDBJ whole genome shotgun (WGS) entry which is preliminary data.</text>
</comment>
<proteinExistence type="predicted"/>
<sequence>MTLISKGGYLKDERVVDEVVVSGVYKCTTMAQKTWRVLRCRCFLQNHPKYEFSVPSGTHHLSVVCGPDNSGGRHGFYFPMYVLEASFHLPVHLFIREILNTYGMALGYLIGIS</sequence>
<name>A0ABR0Q6E8_GOSAR</name>
<keyword evidence="2" id="KW-1185">Reference proteome</keyword>
<dbReference type="Proteomes" id="UP001358586">
    <property type="component" value="Chromosome 4"/>
</dbReference>